<feature type="domain" description="HTH cro/C1-type" evidence="2">
    <location>
        <begin position="22"/>
        <end position="76"/>
    </location>
</feature>
<dbReference type="SUPFAM" id="SSF47413">
    <property type="entry name" value="lambda repressor-like DNA-binding domains"/>
    <property type="match status" value="1"/>
</dbReference>
<dbReference type="InterPro" id="IPR001387">
    <property type="entry name" value="Cro/C1-type_HTH"/>
</dbReference>
<evidence type="ECO:0000313" key="4">
    <source>
        <dbReference type="Proteomes" id="UP001597101"/>
    </source>
</evidence>
<dbReference type="InterPro" id="IPR010982">
    <property type="entry name" value="Lambda_DNA-bd_dom_sf"/>
</dbReference>
<dbReference type="CDD" id="cd02209">
    <property type="entry name" value="cupin_XRE_C"/>
    <property type="match status" value="1"/>
</dbReference>
<protein>
    <submittedName>
        <fullName evidence="3">Helix-turn-helix domain-containing protein</fullName>
    </submittedName>
</protein>
<dbReference type="PROSITE" id="PS50943">
    <property type="entry name" value="HTH_CROC1"/>
    <property type="match status" value="1"/>
</dbReference>
<sequence length="196" mass="21843">MGFPAEQQSHDAAHAEALGNDVRALRKSKNLTLNELALRVGRSVGFISQVERGLSSPSIDDLRSIASALGVPTSWFFMSDDVDPRERGVIVRAGGRRSLGTRESGIVEELLSPDLGGAFEMFRSEFQPGAEMMTPILRETEEAGYVVSGRLDLWIEDEMFELNAGDTFRFDHKPYRWRNPGEEPTVLIWTVSPPVY</sequence>
<dbReference type="SMART" id="SM00530">
    <property type="entry name" value="HTH_XRE"/>
    <property type="match status" value="1"/>
</dbReference>
<dbReference type="InterPro" id="IPR050807">
    <property type="entry name" value="TransReg_Diox_bact_type"/>
</dbReference>
<comment type="caution">
    <text evidence="3">The sequence shown here is derived from an EMBL/GenBank/DDBJ whole genome shotgun (WGS) entry which is preliminary data.</text>
</comment>
<accession>A0ABW3FFU2</accession>
<dbReference type="Pfam" id="PF01381">
    <property type="entry name" value="HTH_3"/>
    <property type="match status" value="1"/>
</dbReference>
<evidence type="ECO:0000313" key="3">
    <source>
        <dbReference type="EMBL" id="MFD0916583.1"/>
    </source>
</evidence>
<name>A0ABW3FFU2_9HYPH</name>
<proteinExistence type="predicted"/>
<dbReference type="SUPFAM" id="SSF51182">
    <property type="entry name" value="RmlC-like cupins"/>
    <property type="match status" value="1"/>
</dbReference>
<dbReference type="Gene3D" id="2.60.120.10">
    <property type="entry name" value="Jelly Rolls"/>
    <property type="match status" value="1"/>
</dbReference>
<dbReference type="Pfam" id="PF07883">
    <property type="entry name" value="Cupin_2"/>
    <property type="match status" value="1"/>
</dbReference>
<gene>
    <name evidence="3" type="ORF">ACFQ14_09210</name>
</gene>
<keyword evidence="1" id="KW-0238">DNA-binding</keyword>
<dbReference type="CDD" id="cd00093">
    <property type="entry name" value="HTH_XRE"/>
    <property type="match status" value="1"/>
</dbReference>
<dbReference type="PANTHER" id="PTHR46797">
    <property type="entry name" value="HTH-TYPE TRANSCRIPTIONAL REGULATOR"/>
    <property type="match status" value="1"/>
</dbReference>
<dbReference type="PANTHER" id="PTHR46797:SF2">
    <property type="entry name" value="TRANSCRIPTIONAL REGULATOR"/>
    <property type="match status" value="1"/>
</dbReference>
<evidence type="ECO:0000259" key="2">
    <source>
        <dbReference type="PROSITE" id="PS50943"/>
    </source>
</evidence>
<dbReference type="Proteomes" id="UP001597101">
    <property type="component" value="Unassembled WGS sequence"/>
</dbReference>
<dbReference type="InterPro" id="IPR014710">
    <property type="entry name" value="RmlC-like_jellyroll"/>
</dbReference>
<reference evidence="4" key="1">
    <citation type="journal article" date="2019" name="Int. J. Syst. Evol. Microbiol.">
        <title>The Global Catalogue of Microorganisms (GCM) 10K type strain sequencing project: providing services to taxonomists for standard genome sequencing and annotation.</title>
        <authorList>
            <consortium name="The Broad Institute Genomics Platform"/>
            <consortium name="The Broad Institute Genome Sequencing Center for Infectious Disease"/>
            <person name="Wu L."/>
            <person name="Ma J."/>
        </authorList>
    </citation>
    <scope>NUCLEOTIDE SEQUENCE [LARGE SCALE GENOMIC DNA]</scope>
    <source>
        <strain evidence="4">CCUG 60023</strain>
    </source>
</reference>
<dbReference type="RefSeq" id="WP_377212442.1">
    <property type="nucleotide sequence ID" value="NZ_JBHTJV010000009.1"/>
</dbReference>
<dbReference type="Gene3D" id="1.10.260.40">
    <property type="entry name" value="lambda repressor-like DNA-binding domains"/>
    <property type="match status" value="1"/>
</dbReference>
<organism evidence="3 4">
    <name type="scientific">Pseudahrensia aquimaris</name>
    <dbReference type="NCBI Taxonomy" id="744461"/>
    <lineage>
        <taxon>Bacteria</taxon>
        <taxon>Pseudomonadati</taxon>
        <taxon>Pseudomonadota</taxon>
        <taxon>Alphaproteobacteria</taxon>
        <taxon>Hyphomicrobiales</taxon>
        <taxon>Ahrensiaceae</taxon>
        <taxon>Pseudahrensia</taxon>
    </lineage>
</organism>
<evidence type="ECO:0000256" key="1">
    <source>
        <dbReference type="ARBA" id="ARBA00023125"/>
    </source>
</evidence>
<dbReference type="EMBL" id="JBHTJV010000009">
    <property type="protein sequence ID" value="MFD0916583.1"/>
    <property type="molecule type" value="Genomic_DNA"/>
</dbReference>
<dbReference type="InterPro" id="IPR011051">
    <property type="entry name" value="RmlC_Cupin_sf"/>
</dbReference>
<keyword evidence="4" id="KW-1185">Reference proteome</keyword>
<dbReference type="InterPro" id="IPR013096">
    <property type="entry name" value="Cupin_2"/>
</dbReference>